<dbReference type="Pfam" id="PF13458">
    <property type="entry name" value="Peripla_BP_6"/>
    <property type="match status" value="1"/>
</dbReference>
<dbReference type="OrthoDB" id="9783240at2"/>
<proteinExistence type="inferred from homology"/>
<dbReference type="RefSeq" id="WP_095042813.1">
    <property type="nucleotide sequence ID" value="NZ_LN890655.1"/>
</dbReference>
<sequence>MKRLSLLIVLLLLAALTLVACGGGGTTEETVATEAAPVEEEAATEEEAAPTEEAAVEEEAASMECTDELGCIEIAPGDPILVASALVISGPNIELGTDSQRGVEIAMMLRPEVLGHPVELQAEDDGCSAEGGQTAGTKIVANPQVIGIIGTSCSGAGVPLSSIMSDAGFLMISPSNTSPALTDPDQAWNPGYFRTAHNDLIQGAAMASFAFNELGLTKAAAIHDGDPYTEGLARAFYDAFIALGGEGVGFEAEAADATNVEPLLTSIAAAEPEFLFYPVFQPLAPLLTNTARTIPGLENTILAAADGVFSPSFLEATPGSSEGMYLSGPDLSFENTFYSETFVPMYVEEFGSEPTNVYHAHAFDATNILLNAVEEVAQQGEDGTLLIGRQALRDAVAATSGYEGVTGTLTCSEFGDCADARIAVSHVEDGEFVPVWNNKEAE</sequence>
<evidence type="ECO:0000256" key="2">
    <source>
        <dbReference type="ARBA" id="ARBA00022729"/>
    </source>
</evidence>
<dbReference type="CDD" id="cd06342">
    <property type="entry name" value="PBP1_ABC_LIVBP-like"/>
    <property type="match status" value="1"/>
</dbReference>
<evidence type="ECO:0000313" key="7">
    <source>
        <dbReference type="Proteomes" id="UP000215027"/>
    </source>
</evidence>
<comment type="similarity">
    <text evidence="1">Belongs to the leucine-binding protein family.</text>
</comment>
<feature type="region of interest" description="Disordered" evidence="3">
    <location>
        <begin position="38"/>
        <end position="62"/>
    </location>
</feature>
<evidence type="ECO:0000313" key="6">
    <source>
        <dbReference type="EMBL" id="CUS03301.2"/>
    </source>
</evidence>
<name>A0A160T084_9CHLR</name>
<feature type="domain" description="Leucine-binding protein" evidence="5">
    <location>
        <begin position="86"/>
        <end position="410"/>
    </location>
</feature>
<evidence type="ECO:0000256" key="3">
    <source>
        <dbReference type="SAM" id="MobiDB-lite"/>
    </source>
</evidence>
<dbReference type="PANTHER" id="PTHR47151">
    <property type="entry name" value="LEU/ILE/VAL-BINDING ABC TRANSPORTER SUBUNIT"/>
    <property type="match status" value="1"/>
</dbReference>
<evidence type="ECO:0000259" key="5">
    <source>
        <dbReference type="Pfam" id="PF13458"/>
    </source>
</evidence>
<dbReference type="Proteomes" id="UP000215027">
    <property type="component" value="Chromosome I"/>
</dbReference>
<keyword evidence="7" id="KW-1185">Reference proteome</keyword>
<feature type="signal peptide" evidence="4">
    <location>
        <begin position="1"/>
        <end position="20"/>
    </location>
</feature>
<protein>
    <submittedName>
        <fullName evidence="6">Branched-chain amino acid ABC transporter, periplasmic amino acid-binding protein</fullName>
    </submittedName>
</protein>
<dbReference type="EMBL" id="LN890655">
    <property type="protein sequence ID" value="CUS03301.2"/>
    <property type="molecule type" value="Genomic_DNA"/>
</dbReference>
<accession>A0A160T084</accession>
<dbReference type="Gene3D" id="3.40.50.2300">
    <property type="match status" value="2"/>
</dbReference>
<dbReference type="PANTHER" id="PTHR47151:SF2">
    <property type="entry name" value="AMINO ACID BINDING PROTEIN"/>
    <property type="match status" value="1"/>
</dbReference>
<dbReference type="KEGG" id="pbf:CFX0092_A1423"/>
<dbReference type="InterPro" id="IPR028081">
    <property type="entry name" value="Leu-bd"/>
</dbReference>
<organism evidence="6 7">
    <name type="scientific">Candidatus Promineifilum breve</name>
    <dbReference type="NCBI Taxonomy" id="1806508"/>
    <lineage>
        <taxon>Bacteria</taxon>
        <taxon>Bacillati</taxon>
        <taxon>Chloroflexota</taxon>
        <taxon>Ardenticatenia</taxon>
        <taxon>Candidatus Promineifilales</taxon>
        <taxon>Candidatus Promineifilaceae</taxon>
        <taxon>Candidatus Promineifilum</taxon>
    </lineage>
</organism>
<gene>
    <name evidence="6" type="ORF">CFX0092_A1423</name>
</gene>
<reference evidence="6" key="1">
    <citation type="submission" date="2016-01" db="EMBL/GenBank/DDBJ databases">
        <authorList>
            <person name="Mcilroy J.S."/>
            <person name="Karst M S."/>
            <person name="Albertsen M."/>
        </authorList>
    </citation>
    <scope>NUCLEOTIDE SEQUENCE</scope>
    <source>
        <strain evidence="6">Cfx-K</strain>
    </source>
</reference>
<dbReference type="InterPro" id="IPR028082">
    <property type="entry name" value="Peripla_BP_I"/>
</dbReference>
<dbReference type="SUPFAM" id="SSF53822">
    <property type="entry name" value="Periplasmic binding protein-like I"/>
    <property type="match status" value="1"/>
</dbReference>
<dbReference type="AlphaFoldDB" id="A0A160T084"/>
<evidence type="ECO:0000256" key="1">
    <source>
        <dbReference type="ARBA" id="ARBA00010062"/>
    </source>
</evidence>
<dbReference type="PROSITE" id="PS51257">
    <property type="entry name" value="PROKAR_LIPOPROTEIN"/>
    <property type="match status" value="1"/>
</dbReference>
<keyword evidence="2 4" id="KW-0732">Signal</keyword>
<feature type="chain" id="PRO_5008240503" evidence="4">
    <location>
        <begin position="21"/>
        <end position="442"/>
    </location>
</feature>
<evidence type="ECO:0000256" key="4">
    <source>
        <dbReference type="SAM" id="SignalP"/>
    </source>
</evidence>